<keyword evidence="2" id="KW-0862">Zinc</keyword>
<feature type="compositionally biased region" description="Polar residues" evidence="7">
    <location>
        <begin position="798"/>
        <end position="812"/>
    </location>
</feature>
<evidence type="ECO:0000259" key="8">
    <source>
        <dbReference type="PROSITE" id="PS50048"/>
    </source>
</evidence>
<gene>
    <name evidence="9" type="ORF">KL933_001735</name>
</gene>
<reference evidence="9" key="1">
    <citation type="journal article" date="2021" name="G3 (Bethesda)">
        <title>Genomic diversity, chromosomal rearrangements, and interspecies hybridization in the ogataea polymorpha species complex.</title>
        <authorList>
            <person name="Hanson S.J."/>
            <person name="Cinneide E.O."/>
            <person name="Salzberg L.I."/>
            <person name="Wolfe K.H."/>
            <person name="McGowan J."/>
            <person name="Fitzpatrick D.A."/>
            <person name="Matlin K."/>
        </authorList>
    </citation>
    <scope>NUCLEOTIDE SEQUENCE</scope>
    <source>
        <strain evidence="9">83-405-1</strain>
    </source>
</reference>
<dbReference type="AlphaFoldDB" id="A0AAN6I115"/>
<protein>
    <recommendedName>
        <fullName evidence="8">Zn(2)-C6 fungal-type domain-containing protein</fullName>
    </recommendedName>
</protein>
<dbReference type="Pfam" id="PF04082">
    <property type="entry name" value="Fungal_trans"/>
    <property type="match status" value="1"/>
</dbReference>
<dbReference type="PROSITE" id="PS50048">
    <property type="entry name" value="ZN2_CY6_FUNGAL_2"/>
    <property type="match status" value="1"/>
</dbReference>
<keyword evidence="5" id="KW-0804">Transcription</keyword>
<dbReference type="Gene3D" id="4.10.240.10">
    <property type="entry name" value="Zn(2)-C6 fungal-type DNA-binding domain"/>
    <property type="match status" value="1"/>
</dbReference>
<dbReference type="GO" id="GO:0001228">
    <property type="term" value="F:DNA-binding transcription activator activity, RNA polymerase II-specific"/>
    <property type="evidence" value="ECO:0007669"/>
    <property type="project" value="TreeGrafter"/>
</dbReference>
<feature type="region of interest" description="Disordered" evidence="7">
    <location>
        <begin position="869"/>
        <end position="908"/>
    </location>
</feature>
<dbReference type="SMART" id="SM00906">
    <property type="entry name" value="Fungal_trans"/>
    <property type="match status" value="1"/>
</dbReference>
<evidence type="ECO:0000256" key="3">
    <source>
        <dbReference type="ARBA" id="ARBA00023015"/>
    </source>
</evidence>
<dbReference type="SMART" id="SM00066">
    <property type="entry name" value="GAL4"/>
    <property type="match status" value="1"/>
</dbReference>
<dbReference type="PANTHER" id="PTHR31944">
    <property type="entry name" value="HEME-RESPONSIVE ZINC FINGER TRANSCRIPTION FACTOR HAP1"/>
    <property type="match status" value="1"/>
</dbReference>
<accession>A0AAN6I115</accession>
<dbReference type="PANTHER" id="PTHR31944:SF131">
    <property type="entry name" value="HEME-RESPONSIVE ZINC FINGER TRANSCRIPTION FACTOR HAP1"/>
    <property type="match status" value="1"/>
</dbReference>
<evidence type="ECO:0000256" key="1">
    <source>
        <dbReference type="ARBA" id="ARBA00022723"/>
    </source>
</evidence>
<dbReference type="CDD" id="cd12148">
    <property type="entry name" value="fungal_TF_MHR"/>
    <property type="match status" value="1"/>
</dbReference>
<sequence>MSSGTDSRIKKSRNRVPISCEPCRKKKLKCDRTKPCSSCVKNKTQYSCKYANQNLDNMNKMQLTTEIINLKMKVNKLEKILQANNINASEYSDLSFVFNESISRMCEDQEDPVLDLSDKFDRMIFKENRMLRSGATSYVTFIKADKQLSLLFEALNKRHEQEYEDYMNAQKTKVQHDSKMFDNSQIARKHAYQDKDFCMDSILSGMTTTTLTAPELLKSHDLIALASSKLPPMYAIDALIDRFFTHAYYLVPFVDEETFREELTYVLLSDEKGNPSFKVTHHQNTSIVSLLLIILRYAYMTINVKEFDENPRSIEDENLATMLRMGIVIGPQYVELAKNVLLSMPPEESIFRKVTIRNIQVLMFLRWYQSYSPELSEDYYEASISLSLIIQMCRVLGINRDPDHFPEVFRDEKVKNLRRRIFYKLFYMDTLSAFDLGTPVVIHPDEYDVRLPKISAKDKATLDDFKRGMSISITGKQLKSIINENAINRDIDLEFEVAKLIRRALQLCRNYDDGAKKSDFLTHIQRIELFLNSRLSSIYEMLDSGELTGSFKIEDPIERIFNISKIKKLEMRLVLLSLLNCLHYLLFLYASEDQEEEKLEHAVKASEPALILFKFTYDFVKYLTESSTIHGASKSHQNFKRFFNGLEIPFASKVQACFNRGILWTMSIFLQNFTSDHLKFEILLKKFGNSVDSVVVLNWLNIDLDRNTNDQFLIIMFHYLKEYYLNTIGLKADFFCCWRVSMIIKIFFNFFKNTKQERFEKVLTHYELASENQNLRKDFTYAEARIMNSDPDKLKRGPSSSNISNPLESEPTQLTTKGFDQIIYDNGDECLDDLLKEDHTHRPPAHAYSFFSVPDCYALADLGSFQSSNSFSVNRPSETDSFSHSNSTDHPSTDHPSTKSSGSVGNVTFDDPSKVDVMSFGAPDLVSPFDTYASQISAMDQEVPGEKSINLQDFISQFSKDPMFSS</sequence>
<dbReference type="CDD" id="cd00067">
    <property type="entry name" value="GAL4"/>
    <property type="match status" value="1"/>
</dbReference>
<keyword evidence="6" id="KW-0539">Nucleus</keyword>
<name>A0AAN6I115_9ASCO</name>
<evidence type="ECO:0000256" key="5">
    <source>
        <dbReference type="ARBA" id="ARBA00023163"/>
    </source>
</evidence>
<dbReference type="Pfam" id="PF00172">
    <property type="entry name" value="Zn_clus"/>
    <property type="match status" value="1"/>
</dbReference>
<feature type="compositionally biased region" description="Polar residues" evidence="7">
    <location>
        <begin position="869"/>
        <end position="890"/>
    </location>
</feature>
<feature type="domain" description="Zn(2)-C6 fungal-type" evidence="8">
    <location>
        <begin position="19"/>
        <end position="50"/>
    </location>
</feature>
<comment type="caution">
    <text evidence="9">The sequence shown here is derived from an EMBL/GenBank/DDBJ whole genome shotgun (WGS) entry which is preliminary data.</text>
</comment>
<dbReference type="SUPFAM" id="SSF57701">
    <property type="entry name" value="Zn2/Cys6 DNA-binding domain"/>
    <property type="match status" value="1"/>
</dbReference>
<evidence type="ECO:0000256" key="6">
    <source>
        <dbReference type="ARBA" id="ARBA00023242"/>
    </source>
</evidence>
<dbReference type="EMBL" id="JAHLUH010000004">
    <property type="protein sequence ID" value="KAG7728502.1"/>
    <property type="molecule type" value="Genomic_DNA"/>
</dbReference>
<evidence type="ECO:0000256" key="2">
    <source>
        <dbReference type="ARBA" id="ARBA00022833"/>
    </source>
</evidence>
<dbReference type="GO" id="GO:0000978">
    <property type="term" value="F:RNA polymerase II cis-regulatory region sequence-specific DNA binding"/>
    <property type="evidence" value="ECO:0007669"/>
    <property type="project" value="TreeGrafter"/>
</dbReference>
<organism evidence="9 10">
    <name type="scientific">Ogataea haglerorum</name>
    <dbReference type="NCBI Taxonomy" id="1937702"/>
    <lineage>
        <taxon>Eukaryota</taxon>
        <taxon>Fungi</taxon>
        <taxon>Dikarya</taxon>
        <taxon>Ascomycota</taxon>
        <taxon>Saccharomycotina</taxon>
        <taxon>Pichiomycetes</taxon>
        <taxon>Pichiales</taxon>
        <taxon>Pichiaceae</taxon>
        <taxon>Ogataea</taxon>
    </lineage>
</organism>
<evidence type="ECO:0000256" key="4">
    <source>
        <dbReference type="ARBA" id="ARBA00023125"/>
    </source>
</evidence>
<dbReference type="InterPro" id="IPR001138">
    <property type="entry name" value="Zn2Cys6_DnaBD"/>
</dbReference>
<dbReference type="InterPro" id="IPR051430">
    <property type="entry name" value="Fungal_TF_Env_Response"/>
</dbReference>
<dbReference type="GO" id="GO:0008270">
    <property type="term" value="F:zinc ion binding"/>
    <property type="evidence" value="ECO:0007669"/>
    <property type="project" value="InterPro"/>
</dbReference>
<dbReference type="GO" id="GO:0005634">
    <property type="term" value="C:nucleus"/>
    <property type="evidence" value="ECO:0007669"/>
    <property type="project" value="TreeGrafter"/>
</dbReference>
<dbReference type="Proteomes" id="UP000738402">
    <property type="component" value="Unassembled WGS sequence"/>
</dbReference>
<dbReference type="InterPro" id="IPR036864">
    <property type="entry name" value="Zn2-C6_fun-type_DNA-bd_sf"/>
</dbReference>
<dbReference type="InterPro" id="IPR007219">
    <property type="entry name" value="XnlR_reg_dom"/>
</dbReference>
<keyword evidence="3" id="KW-0805">Transcription regulation</keyword>
<proteinExistence type="predicted"/>
<evidence type="ECO:0000256" key="7">
    <source>
        <dbReference type="SAM" id="MobiDB-lite"/>
    </source>
</evidence>
<evidence type="ECO:0000313" key="10">
    <source>
        <dbReference type="Proteomes" id="UP000738402"/>
    </source>
</evidence>
<feature type="region of interest" description="Disordered" evidence="7">
    <location>
        <begin position="790"/>
        <end position="812"/>
    </location>
</feature>
<keyword evidence="4" id="KW-0238">DNA-binding</keyword>
<dbReference type="PROSITE" id="PS00463">
    <property type="entry name" value="ZN2_CY6_FUNGAL_1"/>
    <property type="match status" value="1"/>
</dbReference>
<dbReference type="GO" id="GO:0006351">
    <property type="term" value="P:DNA-templated transcription"/>
    <property type="evidence" value="ECO:0007669"/>
    <property type="project" value="InterPro"/>
</dbReference>
<evidence type="ECO:0000313" key="9">
    <source>
        <dbReference type="EMBL" id="KAG7728502.1"/>
    </source>
</evidence>
<keyword evidence="1" id="KW-0479">Metal-binding</keyword>